<feature type="domain" description="CARDB" evidence="1">
    <location>
        <begin position="556"/>
        <end position="627"/>
    </location>
</feature>
<keyword evidence="3" id="KW-1185">Reference proteome</keyword>
<dbReference type="InterPro" id="IPR036439">
    <property type="entry name" value="Dockerin_dom_sf"/>
</dbReference>
<gene>
    <name evidence="2" type="ORF">ACFPJ5_18160</name>
</gene>
<evidence type="ECO:0000313" key="3">
    <source>
        <dbReference type="Proteomes" id="UP001596201"/>
    </source>
</evidence>
<evidence type="ECO:0000313" key="2">
    <source>
        <dbReference type="EMBL" id="MFC5368853.1"/>
    </source>
</evidence>
<dbReference type="InterPro" id="IPR011635">
    <property type="entry name" value="CARDB"/>
</dbReference>
<dbReference type="Pfam" id="PF00404">
    <property type="entry name" value="Dockerin_1"/>
    <property type="match status" value="1"/>
</dbReference>
<proteinExistence type="predicted"/>
<organism evidence="2 3">
    <name type="scientific">Salinirubrum litoreum</name>
    <dbReference type="NCBI Taxonomy" id="1126234"/>
    <lineage>
        <taxon>Archaea</taxon>
        <taxon>Methanobacteriati</taxon>
        <taxon>Methanobacteriota</taxon>
        <taxon>Stenosarchaea group</taxon>
        <taxon>Halobacteria</taxon>
        <taxon>Halobacteriales</taxon>
        <taxon>Haloferacaceae</taxon>
        <taxon>Salinirubrum</taxon>
    </lineage>
</organism>
<dbReference type="SUPFAM" id="SSF63446">
    <property type="entry name" value="Type I dockerin domain"/>
    <property type="match status" value="1"/>
</dbReference>
<reference evidence="2 3" key="1">
    <citation type="journal article" date="2019" name="Int. J. Syst. Evol. Microbiol.">
        <title>The Global Catalogue of Microorganisms (GCM) 10K type strain sequencing project: providing services to taxonomists for standard genome sequencing and annotation.</title>
        <authorList>
            <consortium name="The Broad Institute Genomics Platform"/>
            <consortium name="The Broad Institute Genome Sequencing Center for Infectious Disease"/>
            <person name="Wu L."/>
            <person name="Ma J."/>
        </authorList>
    </citation>
    <scope>NUCLEOTIDE SEQUENCE [LARGE SCALE GENOMIC DNA]</scope>
    <source>
        <strain evidence="2 3">CGMCC 1.12237</strain>
    </source>
</reference>
<feature type="domain" description="CARDB" evidence="1">
    <location>
        <begin position="663"/>
        <end position="747"/>
    </location>
</feature>
<dbReference type="AlphaFoldDB" id="A0ABD5RGC9"/>
<accession>A0ABD5RGC9</accession>
<dbReference type="InterPro" id="IPR002105">
    <property type="entry name" value="Dockerin_1_rpt"/>
</dbReference>
<evidence type="ECO:0000259" key="1">
    <source>
        <dbReference type="Pfam" id="PF07705"/>
    </source>
</evidence>
<sequence>MKDTNTKRPSITARAGRLTVLLVAALVVASSATAGVALAAGGTTVSLDPATDSIDVGQQTTFTVVVDDAQGGVGAAEIGLAVGDSSVAQITDVTVLGSGSEEVVIADDGSSADAEYAFRDTADTGSVPVVEVTVAGVAAGETDLSLEAAAGNDGVIVFDESGTGYDVTGTTGATLTVEGEEPADPASFQVSNLQAPASVTQGDAIDVSATVTNDGGEAATKSVAFRVDTDGDGEIADESAVVSQDVQLDAGASTTVTFEDVDTSGLGPGTLTHGVATDDDSATAQITIEAPPADAETTLSLDPESDSVDVGDETTFTVVVDDAQGGVGAAEIGLAVGDSSIAQITDVTVLGSGSEEVVIADDGSSADAEYAFRDTADTGSVPVVEVTVTGQSDGETDLSLEAAGDNEEILVFDESGTGYDVTGTTGATLTVEADDPTPEPDPANFQVSNLDAPATVTQGDTIDVSATVTNDGDETATKTVEFRVDANGDGLGDAGDVVLGEDVELAGGESTTVTFEDVDTSGLSPGTYTHGVVTPDDSVTAQITVEAPPTPATFDVSNLQAPASVTQGDTIDVSADVANTGDQTATKTVEFRVDTDGDGEVGDESAVRSKDVELAAGASTTVTFADVDTSGLPVGTLTHGVVTPDDSATAQLTVEAPPTPANFAVSDLQAPDSAAPGDTIEVSATVTNDGEQAATKTVEFRLDLNGDGELTADETVATEEVTLDAGASTSVTFSPTVPEGIALGEYAHGVFGDTSQTATIRIAPPKLNPQFAGQPIDTDGDGTYEDVNGDGTVDEVDTQALFANLDDPILDEYEAQFDYNGNGEFDVVDVQFHFSNEISDSGESTGLFTDISQVIDLVVDLFTGWF</sequence>
<dbReference type="InterPro" id="IPR013783">
    <property type="entry name" value="Ig-like_fold"/>
</dbReference>
<feature type="domain" description="CARDB" evidence="1">
    <location>
        <begin position="444"/>
        <end position="533"/>
    </location>
</feature>
<protein>
    <submittedName>
        <fullName evidence="2">CARDB domain-containing protein</fullName>
    </submittedName>
</protein>
<feature type="domain" description="CARDB" evidence="1">
    <location>
        <begin position="188"/>
        <end position="278"/>
    </location>
</feature>
<dbReference type="RefSeq" id="WP_380700339.1">
    <property type="nucleotide sequence ID" value="NZ_JBHSKX010000004.1"/>
</dbReference>
<dbReference type="EMBL" id="JBHSKX010000004">
    <property type="protein sequence ID" value="MFC5368853.1"/>
    <property type="molecule type" value="Genomic_DNA"/>
</dbReference>
<dbReference type="Pfam" id="PF07705">
    <property type="entry name" value="CARDB"/>
    <property type="match status" value="4"/>
</dbReference>
<name>A0ABD5RGC9_9EURY</name>
<dbReference type="Gene3D" id="2.60.40.10">
    <property type="entry name" value="Immunoglobulins"/>
    <property type="match status" value="4"/>
</dbReference>
<dbReference type="Proteomes" id="UP001596201">
    <property type="component" value="Unassembled WGS sequence"/>
</dbReference>
<comment type="caution">
    <text evidence="2">The sequence shown here is derived from an EMBL/GenBank/DDBJ whole genome shotgun (WGS) entry which is preliminary data.</text>
</comment>